<keyword evidence="1" id="KW-0328">Glycosyltransferase</keyword>
<evidence type="ECO:0000313" key="4">
    <source>
        <dbReference type="EMBL" id="PDV96988.1"/>
    </source>
</evidence>
<dbReference type="PANTHER" id="PTHR34136">
    <property type="match status" value="1"/>
</dbReference>
<evidence type="ECO:0000256" key="1">
    <source>
        <dbReference type="ARBA" id="ARBA00022676"/>
    </source>
</evidence>
<dbReference type="EMBL" id="LYXE01000170">
    <property type="protein sequence ID" value="PDV96988.1"/>
    <property type="molecule type" value="Genomic_DNA"/>
</dbReference>
<evidence type="ECO:0000256" key="2">
    <source>
        <dbReference type="ARBA" id="ARBA00022679"/>
    </source>
</evidence>
<dbReference type="AlphaFoldDB" id="A0A2H3KIN2"/>
<keyword evidence="5" id="KW-1185">Reference proteome</keyword>
<comment type="caution">
    <text evidence="4">The sequence shown here is derived from an EMBL/GenBank/DDBJ whole genome shotgun (WGS) entry which is preliminary data.</text>
</comment>
<dbReference type="InterPro" id="IPR004629">
    <property type="entry name" value="WecG_TagA_CpsF"/>
</dbReference>
<evidence type="ECO:0000313" key="5">
    <source>
        <dbReference type="Proteomes" id="UP000220922"/>
    </source>
</evidence>
<feature type="region of interest" description="Disordered" evidence="3">
    <location>
        <begin position="251"/>
        <end position="274"/>
    </location>
</feature>
<dbReference type="GO" id="GO:0016758">
    <property type="term" value="F:hexosyltransferase activity"/>
    <property type="evidence" value="ECO:0007669"/>
    <property type="project" value="TreeGrafter"/>
</dbReference>
<dbReference type="NCBIfam" id="TIGR00696">
    <property type="entry name" value="wecG_tagA_cpsF"/>
    <property type="match status" value="1"/>
</dbReference>
<name>A0A2H3KIN2_9CHLR</name>
<reference evidence="4 5" key="1">
    <citation type="submission" date="2016-05" db="EMBL/GenBank/DDBJ databases">
        <authorList>
            <person name="Lavstsen T."/>
            <person name="Jespersen J.S."/>
        </authorList>
    </citation>
    <scope>NUCLEOTIDE SEQUENCE [LARGE SCALE GENOMIC DNA]</scope>
    <source>
        <strain evidence="4 5">B7-9</strain>
    </source>
</reference>
<sequence>MQILGVAIDDVIEAEAVTRIAAMLESGGAHQICTVNPEFINEAARNPCFAEVLAQADLCTADGIGVLLAARYLGTPLRGRVTGVRLTHRLAQLAAERGYRLFLLGAAPGVAEEAAAVLQAAYAGLTIVGCVAGSPAPHHEPFLQQVIRSARPDILLVAYGHPKQDLWIARNQPILQVPVAVGVGGVFDYLAGRVPFAPAWVRQLGLEWLYRLVSQPRRWRRIIDAVPYFCWRVMSTAYRLEGANPRMFTEYPDVTDDRRKDRRATPTTRKSPDR</sequence>
<protein>
    <submittedName>
        <fullName evidence="4">Acetylglucosaminyldiphospho-UDP acetyl-beta-D-mannosaminyltransferase</fullName>
    </submittedName>
</protein>
<accession>A0A2H3KIN2</accession>
<organism evidence="4 5">
    <name type="scientific">Candidatus Chloroploca asiatica</name>
    <dbReference type="NCBI Taxonomy" id="1506545"/>
    <lineage>
        <taxon>Bacteria</taxon>
        <taxon>Bacillati</taxon>
        <taxon>Chloroflexota</taxon>
        <taxon>Chloroflexia</taxon>
        <taxon>Chloroflexales</taxon>
        <taxon>Chloroflexineae</taxon>
        <taxon>Oscillochloridaceae</taxon>
        <taxon>Candidatus Chloroploca</taxon>
    </lineage>
</organism>
<gene>
    <name evidence="4" type="ORF">A9Q02_05480</name>
</gene>
<keyword evidence="2 4" id="KW-0808">Transferase</keyword>
<proteinExistence type="predicted"/>
<feature type="compositionally biased region" description="Polar residues" evidence="3">
    <location>
        <begin position="265"/>
        <end position="274"/>
    </location>
</feature>
<dbReference type="PANTHER" id="PTHR34136:SF1">
    <property type="entry name" value="UDP-N-ACETYL-D-MANNOSAMINURONIC ACID TRANSFERASE"/>
    <property type="match status" value="1"/>
</dbReference>
<dbReference type="Pfam" id="PF03808">
    <property type="entry name" value="Glyco_tran_WecG"/>
    <property type="match status" value="1"/>
</dbReference>
<dbReference type="CDD" id="cd06533">
    <property type="entry name" value="Glyco_transf_WecG_TagA"/>
    <property type="match status" value="1"/>
</dbReference>
<evidence type="ECO:0000256" key="3">
    <source>
        <dbReference type="SAM" id="MobiDB-lite"/>
    </source>
</evidence>
<dbReference type="Proteomes" id="UP000220922">
    <property type="component" value="Unassembled WGS sequence"/>
</dbReference>